<keyword evidence="15" id="KW-0547">Nucleotide-binding</keyword>
<evidence type="ECO:0000256" key="3">
    <source>
        <dbReference type="ARBA" id="ARBA00012438"/>
    </source>
</evidence>
<evidence type="ECO:0000256" key="2">
    <source>
        <dbReference type="ARBA" id="ARBA00004236"/>
    </source>
</evidence>
<proteinExistence type="predicted"/>
<dbReference type="InterPro" id="IPR036097">
    <property type="entry name" value="HisK_dim/P_sf"/>
</dbReference>
<dbReference type="InterPro" id="IPR005467">
    <property type="entry name" value="His_kinase_dom"/>
</dbReference>
<dbReference type="CDD" id="cd06225">
    <property type="entry name" value="HAMP"/>
    <property type="match status" value="1"/>
</dbReference>
<protein>
    <recommendedName>
        <fullName evidence="3">histidine kinase</fullName>
        <ecNumber evidence="3">2.7.13.3</ecNumber>
    </recommendedName>
</protein>
<dbReference type="Gene3D" id="1.10.287.130">
    <property type="match status" value="1"/>
</dbReference>
<feature type="transmembrane region" description="Helical" evidence="12">
    <location>
        <begin position="28"/>
        <end position="49"/>
    </location>
</feature>
<evidence type="ECO:0000256" key="5">
    <source>
        <dbReference type="ARBA" id="ARBA00022679"/>
    </source>
</evidence>
<dbReference type="Pfam" id="PF02518">
    <property type="entry name" value="HATPase_c"/>
    <property type="match status" value="1"/>
</dbReference>
<keyword evidence="15" id="KW-0067">ATP-binding</keyword>
<dbReference type="Pfam" id="PF00672">
    <property type="entry name" value="HAMP"/>
    <property type="match status" value="1"/>
</dbReference>
<evidence type="ECO:0000256" key="7">
    <source>
        <dbReference type="ARBA" id="ARBA00022777"/>
    </source>
</evidence>
<dbReference type="GO" id="GO:0005524">
    <property type="term" value="F:ATP binding"/>
    <property type="evidence" value="ECO:0007669"/>
    <property type="project" value="UniProtKB-KW"/>
</dbReference>
<dbReference type="InterPro" id="IPR036890">
    <property type="entry name" value="HATPase_C_sf"/>
</dbReference>
<dbReference type="SUPFAM" id="SSF47384">
    <property type="entry name" value="Homodimeric domain of signal transducing histidine kinase"/>
    <property type="match status" value="1"/>
</dbReference>
<accession>A0A9X1N9F6</accession>
<evidence type="ECO:0000313" key="15">
    <source>
        <dbReference type="EMBL" id="MCD5310010.1"/>
    </source>
</evidence>
<feature type="region of interest" description="Disordered" evidence="11">
    <location>
        <begin position="476"/>
        <end position="499"/>
    </location>
</feature>
<dbReference type="Gene3D" id="3.30.565.10">
    <property type="entry name" value="Histidine kinase-like ATPase, C-terminal domain"/>
    <property type="match status" value="1"/>
</dbReference>
<gene>
    <name evidence="15" type="ORF">LR394_03830</name>
</gene>
<comment type="catalytic activity">
    <reaction evidence="1">
        <text>ATP + protein L-histidine = ADP + protein N-phospho-L-histidine.</text>
        <dbReference type="EC" id="2.7.13.3"/>
    </reaction>
</comment>
<dbReference type="PROSITE" id="PS50885">
    <property type="entry name" value="HAMP"/>
    <property type="match status" value="1"/>
</dbReference>
<dbReference type="SUPFAM" id="SSF55874">
    <property type="entry name" value="ATPase domain of HSP90 chaperone/DNA topoisomerase II/histidine kinase"/>
    <property type="match status" value="1"/>
</dbReference>
<dbReference type="CDD" id="cd00082">
    <property type="entry name" value="HisKA"/>
    <property type="match status" value="1"/>
</dbReference>
<keyword evidence="7" id="KW-0418">Kinase</keyword>
<comment type="caution">
    <text evidence="15">The sequence shown here is derived from an EMBL/GenBank/DDBJ whole genome shotgun (WGS) entry which is preliminary data.</text>
</comment>
<name>A0A9X1N9F6_9ACTN</name>
<dbReference type="EC" id="2.7.13.3" evidence="3"/>
<evidence type="ECO:0000256" key="8">
    <source>
        <dbReference type="ARBA" id="ARBA00022989"/>
    </source>
</evidence>
<keyword evidence="4" id="KW-0597">Phosphoprotein</keyword>
<evidence type="ECO:0000259" key="13">
    <source>
        <dbReference type="PROSITE" id="PS50109"/>
    </source>
</evidence>
<evidence type="ECO:0000256" key="4">
    <source>
        <dbReference type="ARBA" id="ARBA00022553"/>
    </source>
</evidence>
<evidence type="ECO:0000259" key="14">
    <source>
        <dbReference type="PROSITE" id="PS50885"/>
    </source>
</evidence>
<feature type="transmembrane region" description="Helical" evidence="12">
    <location>
        <begin position="173"/>
        <end position="199"/>
    </location>
</feature>
<dbReference type="PANTHER" id="PTHR45436:SF5">
    <property type="entry name" value="SENSOR HISTIDINE KINASE TRCS"/>
    <property type="match status" value="1"/>
</dbReference>
<keyword evidence="16" id="KW-1185">Reference proteome</keyword>
<feature type="domain" description="Histidine kinase" evidence="13">
    <location>
        <begin position="261"/>
        <end position="470"/>
    </location>
</feature>
<dbReference type="PROSITE" id="PS50109">
    <property type="entry name" value="HIS_KIN"/>
    <property type="match status" value="1"/>
</dbReference>
<dbReference type="AlphaFoldDB" id="A0A9X1N9F6"/>
<dbReference type="GO" id="GO:0005886">
    <property type="term" value="C:plasma membrane"/>
    <property type="evidence" value="ECO:0007669"/>
    <property type="project" value="UniProtKB-SubCell"/>
</dbReference>
<dbReference type="InterPro" id="IPR003594">
    <property type="entry name" value="HATPase_dom"/>
</dbReference>
<dbReference type="InterPro" id="IPR003661">
    <property type="entry name" value="HisK_dim/P_dom"/>
</dbReference>
<keyword evidence="10 12" id="KW-0472">Membrane</keyword>
<dbReference type="EMBL" id="JAJOMB010000002">
    <property type="protein sequence ID" value="MCD5310010.1"/>
    <property type="molecule type" value="Genomic_DNA"/>
</dbReference>
<dbReference type="PRINTS" id="PR00344">
    <property type="entry name" value="BCTRLSENSOR"/>
</dbReference>
<evidence type="ECO:0000256" key="6">
    <source>
        <dbReference type="ARBA" id="ARBA00022692"/>
    </source>
</evidence>
<keyword evidence="5" id="KW-0808">Transferase</keyword>
<dbReference type="Pfam" id="PF00512">
    <property type="entry name" value="HisKA"/>
    <property type="match status" value="1"/>
</dbReference>
<comment type="subcellular location">
    <subcellularLocation>
        <location evidence="2">Cell membrane</location>
    </subcellularLocation>
</comment>
<evidence type="ECO:0000256" key="12">
    <source>
        <dbReference type="SAM" id="Phobius"/>
    </source>
</evidence>
<dbReference type="InterPro" id="IPR003660">
    <property type="entry name" value="HAMP_dom"/>
</dbReference>
<keyword evidence="6 12" id="KW-0812">Transmembrane</keyword>
<dbReference type="SUPFAM" id="SSF158472">
    <property type="entry name" value="HAMP domain-like"/>
    <property type="match status" value="1"/>
</dbReference>
<dbReference type="InterPro" id="IPR004358">
    <property type="entry name" value="Sig_transdc_His_kin-like_C"/>
</dbReference>
<dbReference type="InterPro" id="IPR050428">
    <property type="entry name" value="TCS_sensor_his_kinase"/>
</dbReference>
<dbReference type="SMART" id="SM00388">
    <property type="entry name" value="HisKA"/>
    <property type="match status" value="1"/>
</dbReference>
<dbReference type="SMART" id="SM00304">
    <property type="entry name" value="HAMP"/>
    <property type="match status" value="1"/>
</dbReference>
<dbReference type="Proteomes" id="UP001138997">
    <property type="component" value="Unassembled WGS sequence"/>
</dbReference>
<feature type="domain" description="HAMP" evidence="14">
    <location>
        <begin position="200"/>
        <end position="253"/>
    </location>
</feature>
<evidence type="ECO:0000256" key="9">
    <source>
        <dbReference type="ARBA" id="ARBA00023012"/>
    </source>
</evidence>
<evidence type="ECO:0000313" key="16">
    <source>
        <dbReference type="Proteomes" id="UP001138997"/>
    </source>
</evidence>
<dbReference type="PANTHER" id="PTHR45436">
    <property type="entry name" value="SENSOR HISTIDINE KINASE YKOH"/>
    <property type="match status" value="1"/>
</dbReference>
<evidence type="ECO:0000256" key="10">
    <source>
        <dbReference type="ARBA" id="ARBA00023136"/>
    </source>
</evidence>
<dbReference type="RefSeq" id="WP_231438939.1">
    <property type="nucleotide sequence ID" value="NZ_JAJOMB010000002.1"/>
</dbReference>
<dbReference type="GO" id="GO:0000155">
    <property type="term" value="F:phosphorelay sensor kinase activity"/>
    <property type="evidence" value="ECO:0007669"/>
    <property type="project" value="InterPro"/>
</dbReference>
<evidence type="ECO:0000256" key="1">
    <source>
        <dbReference type="ARBA" id="ARBA00000085"/>
    </source>
</evidence>
<organism evidence="15 16">
    <name type="scientific">Kineosporia babensis</name>
    <dbReference type="NCBI Taxonomy" id="499548"/>
    <lineage>
        <taxon>Bacteria</taxon>
        <taxon>Bacillati</taxon>
        <taxon>Actinomycetota</taxon>
        <taxon>Actinomycetes</taxon>
        <taxon>Kineosporiales</taxon>
        <taxon>Kineosporiaceae</taxon>
        <taxon>Kineosporia</taxon>
    </lineage>
</organism>
<evidence type="ECO:0000256" key="11">
    <source>
        <dbReference type="SAM" id="MobiDB-lite"/>
    </source>
</evidence>
<reference evidence="15" key="1">
    <citation type="submission" date="2021-11" db="EMBL/GenBank/DDBJ databases">
        <title>Streptomyces corallinus and Kineosporia corallina sp. nov., two new coral-derived marine actinobacteria.</title>
        <authorList>
            <person name="Buangrab K."/>
            <person name="Sutthacheep M."/>
            <person name="Yeemin T."/>
            <person name="Harunari E."/>
            <person name="Igarashi Y."/>
            <person name="Sripreechasak P."/>
            <person name="Kanchanasin P."/>
            <person name="Tanasupawat S."/>
            <person name="Phongsopitanun W."/>
        </authorList>
    </citation>
    <scope>NUCLEOTIDE SEQUENCE</scope>
    <source>
        <strain evidence="15">JCM 31032</strain>
    </source>
</reference>
<dbReference type="SMART" id="SM00387">
    <property type="entry name" value="HATPase_c"/>
    <property type="match status" value="1"/>
</dbReference>
<sequence length="499" mass="54390">MSTEHGWRFDAAAAPHRLLPSVRARSTVAAVVVVALALGLAGGLIFYVLQHSLISGLNQAADARVTEVAGRLELVGEGRLDEELKKAQNQRDNQWVQVLKGDDLVSSSSWSEGQHPITGLRPQIGETIREEAGVFKIFDTERPFLVVTRGVEYGGETDTIIVATFLDWQRRTVVIVMALLAAAFPVLLTAVGVLIWVLLGRSLRPVEQIRSQVARIDERDLDERVPIPPTRDEIARLAITMNEMLDRLQKAQTAQRQFVSDASHELRSPLATLSATLEVVDADLRAWPELRPVLQNETERMGVLVQNLLLLARADDQGLKIVSVEVDLDDLVLEEARRLRTSSALEVPVSITPVRILGDPYKLGQVLRNLTENAARYAQSKVALSLSVSESGTTALIMVDDDGTGIAPADRDRVFERFVRLDDSRDRASGGAGLGLPIVREVVRGHNGEIALGVSPYGGARFQVQLPITIEAGDLEPLPGETGELPLAEITAGSTEPKN</sequence>
<keyword evidence="9" id="KW-0902">Two-component regulatory system</keyword>
<keyword evidence="8 12" id="KW-1133">Transmembrane helix</keyword>